<feature type="transmembrane region" description="Helical" evidence="5">
    <location>
        <begin position="124"/>
        <end position="145"/>
    </location>
</feature>
<evidence type="ECO:0000259" key="6">
    <source>
        <dbReference type="Pfam" id="PF04932"/>
    </source>
</evidence>
<dbReference type="AlphaFoldDB" id="A0A085FZ95"/>
<reference evidence="7 8" key="1">
    <citation type="submission" date="2014-05" db="EMBL/GenBank/DDBJ databases">
        <title>ATOL: Assembling a taxonomically balanced genome-scale reconstruction of the evolutionary history of the Enterobacteriaceae.</title>
        <authorList>
            <person name="Plunkett G.III."/>
            <person name="Neeno-Eckwall E.C."/>
            <person name="Glasner J.D."/>
            <person name="Perna N.T."/>
        </authorList>
    </citation>
    <scope>NUCLEOTIDE SEQUENCE [LARGE SCALE GENOMIC DNA]</scope>
    <source>
        <strain evidence="7 8">ATCC 33320</strain>
    </source>
</reference>
<name>A0A085FZ95_9ENTR</name>
<keyword evidence="7" id="KW-0436">Ligase</keyword>
<dbReference type="Pfam" id="PF04932">
    <property type="entry name" value="Wzy_C"/>
    <property type="match status" value="1"/>
</dbReference>
<dbReference type="InterPro" id="IPR007016">
    <property type="entry name" value="O-antigen_ligase-rel_domated"/>
</dbReference>
<accession>A0A085FZ95</accession>
<dbReference type="EMBL" id="JMPI01000074">
    <property type="protein sequence ID" value="KFC76790.1"/>
    <property type="molecule type" value="Genomic_DNA"/>
</dbReference>
<dbReference type="InterPro" id="IPR051533">
    <property type="entry name" value="WaaL-like"/>
</dbReference>
<keyword evidence="8" id="KW-1185">Reference proteome</keyword>
<dbReference type="GO" id="GO:0016874">
    <property type="term" value="F:ligase activity"/>
    <property type="evidence" value="ECO:0007669"/>
    <property type="project" value="UniProtKB-KW"/>
</dbReference>
<feature type="transmembrane region" description="Helical" evidence="5">
    <location>
        <begin position="309"/>
        <end position="330"/>
    </location>
</feature>
<feature type="transmembrane region" description="Helical" evidence="5">
    <location>
        <begin position="92"/>
        <end position="112"/>
    </location>
</feature>
<evidence type="ECO:0000256" key="5">
    <source>
        <dbReference type="SAM" id="Phobius"/>
    </source>
</evidence>
<evidence type="ECO:0000313" key="7">
    <source>
        <dbReference type="EMBL" id="KFC76790.1"/>
    </source>
</evidence>
<dbReference type="Proteomes" id="UP000028653">
    <property type="component" value="Unassembled WGS sequence"/>
</dbReference>
<dbReference type="RefSeq" id="WP_246864892.1">
    <property type="nucleotide sequence ID" value="NZ_JMPI01000074.1"/>
</dbReference>
<dbReference type="GO" id="GO:0016020">
    <property type="term" value="C:membrane"/>
    <property type="evidence" value="ECO:0007669"/>
    <property type="project" value="UniProtKB-SubCell"/>
</dbReference>
<evidence type="ECO:0000313" key="8">
    <source>
        <dbReference type="Proteomes" id="UP000028653"/>
    </source>
</evidence>
<feature type="transmembrane region" description="Helical" evidence="5">
    <location>
        <begin position="207"/>
        <end position="226"/>
    </location>
</feature>
<proteinExistence type="predicted"/>
<dbReference type="PANTHER" id="PTHR37422:SF17">
    <property type="entry name" value="O-ANTIGEN LIGASE"/>
    <property type="match status" value="1"/>
</dbReference>
<comment type="caution">
    <text evidence="7">The sequence shown here is derived from an EMBL/GenBank/DDBJ whole genome shotgun (WGS) entry which is preliminary data.</text>
</comment>
<keyword evidence="4 5" id="KW-0472">Membrane</keyword>
<keyword evidence="3 5" id="KW-1133">Transmembrane helix</keyword>
<gene>
    <name evidence="7" type="ORF">GBAG_4248</name>
</gene>
<feature type="transmembrane region" description="Helical" evidence="5">
    <location>
        <begin position="67"/>
        <end position="85"/>
    </location>
</feature>
<keyword evidence="2 5" id="KW-0812">Transmembrane</keyword>
<feature type="domain" description="O-antigen ligase-related" evidence="6">
    <location>
        <begin position="166"/>
        <end position="317"/>
    </location>
</feature>
<evidence type="ECO:0000256" key="1">
    <source>
        <dbReference type="ARBA" id="ARBA00004141"/>
    </source>
</evidence>
<feature type="transmembrane region" description="Helical" evidence="5">
    <location>
        <begin position="157"/>
        <end position="173"/>
    </location>
</feature>
<dbReference type="STRING" id="1006004.GBAG_4248"/>
<comment type="subcellular location">
    <subcellularLocation>
        <location evidence="1">Membrane</location>
        <topology evidence="1">Multi-pass membrane protein</topology>
    </subcellularLocation>
</comment>
<organism evidence="7 8">
    <name type="scientific">Buttiauxella agrestis ATCC 33320</name>
    <dbReference type="NCBI Taxonomy" id="1006004"/>
    <lineage>
        <taxon>Bacteria</taxon>
        <taxon>Pseudomonadati</taxon>
        <taxon>Pseudomonadota</taxon>
        <taxon>Gammaproteobacteria</taxon>
        <taxon>Enterobacterales</taxon>
        <taxon>Enterobacteriaceae</taxon>
        <taxon>Buttiauxella</taxon>
    </lineage>
</organism>
<evidence type="ECO:0000256" key="2">
    <source>
        <dbReference type="ARBA" id="ARBA00022692"/>
    </source>
</evidence>
<protein>
    <submittedName>
        <fullName evidence="7">O-antigen ligase</fullName>
    </submittedName>
</protein>
<evidence type="ECO:0000256" key="3">
    <source>
        <dbReference type="ARBA" id="ARBA00022989"/>
    </source>
</evidence>
<feature type="transmembrane region" description="Helical" evidence="5">
    <location>
        <begin position="337"/>
        <end position="356"/>
    </location>
</feature>
<evidence type="ECO:0000256" key="4">
    <source>
        <dbReference type="ARBA" id="ARBA00023136"/>
    </source>
</evidence>
<dbReference type="eggNOG" id="COG3307">
    <property type="taxonomic scope" value="Bacteria"/>
</dbReference>
<dbReference type="PANTHER" id="PTHR37422">
    <property type="entry name" value="TEICHURONIC ACID BIOSYNTHESIS PROTEIN TUAE"/>
    <property type="match status" value="1"/>
</dbReference>
<feature type="transmembrane region" description="Helical" evidence="5">
    <location>
        <begin position="179"/>
        <end position="195"/>
    </location>
</feature>
<sequence>MKLLRIAGQISLLLIILSPTKYFKSDVKYISLCIFTLSLITFTWFRIYKNSESEYIGAYINYRDWSLAGIFSAITFLVIASKRLYSSQINKIHLIVSLAVNISLIIYAYYQFFVLKMERILLSLAYGPNATAAAYIISFVSLYAMASVSSSLKKHKLEALSVLWILNYTALIMTGTRAAIIAYPIAFVVMCYMEYKDKRIHISKKSLSILCVLLAIIIASMAKPIMYRIDNLRSDLTQYSQDNSNTSVGARFAMYKTGWLSSYDNIFGQSLEQRNEKIQIIVESDKSLSAALIFKNVHLHNQFIDTLSTIGWVGFIIDLLLIVSIARFAIRNKQSVLYAFLILFILFGISDTLTYAKPIPLGWLLPLMFICTLHKNKKV</sequence>
<feature type="transmembrane region" description="Helical" evidence="5">
    <location>
        <begin position="29"/>
        <end position="47"/>
    </location>
</feature>